<evidence type="ECO:0000313" key="2">
    <source>
        <dbReference type="Proteomes" id="UP000749559"/>
    </source>
</evidence>
<sequence length="448" mass="51431">MAFFKSNGFSFAKAIIFLSGMAFVYLGSLSLHNQFGNEIGGKADQTDPKKLQQVDDFEFMDDPKFKDRSLDSEAEDTPGHSKIAEQVNANKLKVIILGYKRGGTSFFGDLLHRYPNTQYLFEPLIGIYGHMYMGKVATPWAIRIHSNGTIRAIPEYEEAYAITQLHHLFNCNYQKIHPHVYTTNGPPIIKGLDLAKCISKDTNDTRFTECGRNVLINEIPNYCINPDVLPKDRDKNPYGLRFEILRRFRNFNDLLSLREGVWECRDHLQKQCQSSSAVVIKLIRSRMSTAIKLLKRDPDIKIIHLIRDPRGIQDSRRRITPGYGFIGLVNISESVGLLCKLMLNDSMTVKIQPTNIKKRILQIRYEDILLNRNTSLQTISDFLGKDDWSPLATWMDRIDCRTYKDGKKICTKGSDSMNKWRFNLDTIDQIEMANTCAEALKYFGYPKT</sequence>
<accession>A0A8J1XIQ0</accession>
<dbReference type="Gene3D" id="3.40.50.300">
    <property type="entry name" value="P-loop containing nucleotide triphosphate hydrolases"/>
    <property type="match status" value="1"/>
</dbReference>
<dbReference type="InterPro" id="IPR000863">
    <property type="entry name" value="Sulfotransferase_dom"/>
</dbReference>
<name>A0A8J1XIQ0_OWEFU</name>
<dbReference type="AlphaFoldDB" id="A0A8J1XIQ0"/>
<dbReference type="Proteomes" id="UP000749559">
    <property type="component" value="Unassembled WGS sequence"/>
</dbReference>
<proteinExistence type="predicted"/>
<dbReference type="PANTHER" id="PTHR10704:SF44">
    <property type="entry name" value="LD35051P-RELATED"/>
    <property type="match status" value="1"/>
</dbReference>
<dbReference type="GO" id="GO:0006790">
    <property type="term" value="P:sulfur compound metabolic process"/>
    <property type="evidence" value="ECO:0007669"/>
    <property type="project" value="TreeGrafter"/>
</dbReference>
<dbReference type="OrthoDB" id="5987729at2759"/>
<keyword evidence="2" id="KW-1185">Reference proteome</keyword>
<dbReference type="Pfam" id="PF00685">
    <property type="entry name" value="Sulfotransfer_1"/>
    <property type="match status" value="1"/>
</dbReference>
<dbReference type="EMBL" id="CAIIXF020000011">
    <property type="protein sequence ID" value="CAH1799563.1"/>
    <property type="molecule type" value="Genomic_DNA"/>
</dbReference>
<dbReference type="SUPFAM" id="SSF52540">
    <property type="entry name" value="P-loop containing nucleoside triphosphate hydrolases"/>
    <property type="match status" value="1"/>
</dbReference>
<protein>
    <submittedName>
        <fullName evidence="1">Uncharacterized protein</fullName>
    </submittedName>
</protein>
<comment type="caution">
    <text evidence="1">The sequence shown here is derived from an EMBL/GenBank/DDBJ whole genome shotgun (WGS) entry which is preliminary data.</text>
</comment>
<dbReference type="GO" id="GO:0001517">
    <property type="term" value="F:N-acetylglucosamine 6-O-sulfotransferase activity"/>
    <property type="evidence" value="ECO:0007669"/>
    <property type="project" value="TreeGrafter"/>
</dbReference>
<gene>
    <name evidence="1" type="ORF">OFUS_LOCUS23560</name>
</gene>
<evidence type="ECO:0000313" key="1">
    <source>
        <dbReference type="EMBL" id="CAH1799563.1"/>
    </source>
</evidence>
<dbReference type="PANTHER" id="PTHR10704">
    <property type="entry name" value="CARBOHYDRATE SULFOTRANSFERASE"/>
    <property type="match status" value="1"/>
</dbReference>
<dbReference type="GO" id="GO:0006044">
    <property type="term" value="P:N-acetylglucosamine metabolic process"/>
    <property type="evidence" value="ECO:0007669"/>
    <property type="project" value="TreeGrafter"/>
</dbReference>
<organism evidence="1 2">
    <name type="scientific">Owenia fusiformis</name>
    <name type="common">Polychaete worm</name>
    <dbReference type="NCBI Taxonomy" id="6347"/>
    <lineage>
        <taxon>Eukaryota</taxon>
        <taxon>Metazoa</taxon>
        <taxon>Spiralia</taxon>
        <taxon>Lophotrochozoa</taxon>
        <taxon>Annelida</taxon>
        <taxon>Polychaeta</taxon>
        <taxon>Sedentaria</taxon>
        <taxon>Canalipalpata</taxon>
        <taxon>Sabellida</taxon>
        <taxon>Oweniida</taxon>
        <taxon>Oweniidae</taxon>
        <taxon>Owenia</taxon>
    </lineage>
</organism>
<dbReference type="InterPro" id="IPR027417">
    <property type="entry name" value="P-loop_NTPase"/>
</dbReference>
<reference evidence="1" key="1">
    <citation type="submission" date="2022-03" db="EMBL/GenBank/DDBJ databases">
        <authorList>
            <person name="Martin C."/>
        </authorList>
    </citation>
    <scope>NUCLEOTIDE SEQUENCE</scope>
</reference>
<dbReference type="InterPro" id="IPR051135">
    <property type="entry name" value="Gal/GlcNAc/GalNAc_ST"/>
</dbReference>